<name>A0A558CT51_9PSEU</name>
<sequence length="316" mass="34131">MGRSTSATRAAAAVVAPDGVATCAGLRREGVTPGVLASRCRPGGPWRRLLPGVVQLGTEQLNRRQQLLAATWYAGPGSVVTALDALHAHGARVSPPPEVHVLVPVQRRVCSRDFARLERTSRLPQPIVRDGIAFAPPARAAIDAARHESSPERLRRLLSLPVYYGLCSGSELHAELARGNQRGTAAAREVLRGLGSLTDVHLRGSASQVLDNLPLPPPLWRVTVCNRQGRPVGVVDAWWDEVGLGWQFDTDDNEFPVQKRNDLALIATGVVIVRTPPEQLRDDVRRTARELVSAFTAAAKRPRPQVLAMGMVTATS</sequence>
<gene>
    <name evidence="1" type="ORF">FNH05_13875</name>
</gene>
<dbReference type="OrthoDB" id="4870610at2"/>
<dbReference type="AlphaFoldDB" id="A0A558CT51"/>
<dbReference type="Proteomes" id="UP000320011">
    <property type="component" value="Unassembled WGS sequence"/>
</dbReference>
<dbReference type="EMBL" id="VJWX01000112">
    <property type="protein sequence ID" value="TVT51926.1"/>
    <property type="molecule type" value="Genomic_DNA"/>
</dbReference>
<evidence type="ECO:0000313" key="1">
    <source>
        <dbReference type="EMBL" id="TVT51926.1"/>
    </source>
</evidence>
<proteinExistence type="predicted"/>
<protein>
    <submittedName>
        <fullName evidence="1">Uncharacterized protein</fullName>
    </submittedName>
</protein>
<reference evidence="1 2" key="2">
    <citation type="submission" date="2019-08" db="EMBL/GenBank/DDBJ databases">
        <title>Amycolatopsis acidicola sp. nov., isolated from peat swamp forest soil.</title>
        <authorList>
            <person name="Srisuk N."/>
        </authorList>
    </citation>
    <scope>NUCLEOTIDE SEQUENCE [LARGE SCALE GENOMIC DNA]</scope>
    <source>
        <strain evidence="1 2">TBRC 6029</strain>
    </source>
</reference>
<evidence type="ECO:0000313" key="2">
    <source>
        <dbReference type="Proteomes" id="UP000320011"/>
    </source>
</evidence>
<keyword evidence="2" id="KW-1185">Reference proteome</keyword>
<organism evidence="1 2">
    <name type="scientific">Amycolatopsis rhizosphaerae</name>
    <dbReference type="NCBI Taxonomy" id="2053003"/>
    <lineage>
        <taxon>Bacteria</taxon>
        <taxon>Bacillati</taxon>
        <taxon>Actinomycetota</taxon>
        <taxon>Actinomycetes</taxon>
        <taxon>Pseudonocardiales</taxon>
        <taxon>Pseudonocardiaceae</taxon>
        <taxon>Amycolatopsis</taxon>
    </lineage>
</organism>
<reference evidence="1 2" key="1">
    <citation type="submission" date="2019-07" db="EMBL/GenBank/DDBJ databases">
        <authorList>
            <person name="Duangmal K."/>
            <person name="Teo W.F.A."/>
        </authorList>
    </citation>
    <scope>NUCLEOTIDE SEQUENCE [LARGE SCALE GENOMIC DNA]</scope>
    <source>
        <strain evidence="1 2">TBRC 6029</strain>
    </source>
</reference>
<accession>A0A558CT51</accession>
<comment type="caution">
    <text evidence="1">The sequence shown here is derived from an EMBL/GenBank/DDBJ whole genome shotgun (WGS) entry which is preliminary data.</text>
</comment>